<feature type="region of interest" description="Disordered" evidence="1">
    <location>
        <begin position="1"/>
        <end position="47"/>
    </location>
</feature>
<dbReference type="AlphaFoldDB" id="A0A6A6PKM9"/>
<sequence>MLNVLQANPKQRYTDENVTTADSMETSSPPAQVPKQTEPAAPQTPEGTLTEILKKAERQRGEIAASFASTLTRGMALVSELNALEKDTAELRQYRDSRMDDFNAWKAEKDAKQKAEEAAKKEVEDAKKKEEAARKKEQYAKMTEEQKMMMDELEALRKEEWELMNKKYDFE</sequence>
<keyword evidence="3" id="KW-1185">Reference proteome</keyword>
<organism evidence="2 3">
    <name type="scientific">Neohortaea acidophila</name>
    <dbReference type="NCBI Taxonomy" id="245834"/>
    <lineage>
        <taxon>Eukaryota</taxon>
        <taxon>Fungi</taxon>
        <taxon>Dikarya</taxon>
        <taxon>Ascomycota</taxon>
        <taxon>Pezizomycotina</taxon>
        <taxon>Dothideomycetes</taxon>
        <taxon>Dothideomycetidae</taxon>
        <taxon>Mycosphaerellales</taxon>
        <taxon>Teratosphaeriaceae</taxon>
        <taxon>Neohortaea</taxon>
    </lineage>
</organism>
<evidence type="ECO:0000313" key="3">
    <source>
        <dbReference type="Proteomes" id="UP000799767"/>
    </source>
</evidence>
<gene>
    <name evidence="2" type="ORF">BDY17DRAFT_30832</name>
</gene>
<reference evidence="2" key="1">
    <citation type="journal article" date="2020" name="Stud. Mycol.">
        <title>101 Dothideomycetes genomes: a test case for predicting lifestyles and emergence of pathogens.</title>
        <authorList>
            <person name="Haridas S."/>
            <person name="Albert R."/>
            <person name="Binder M."/>
            <person name="Bloem J."/>
            <person name="Labutti K."/>
            <person name="Salamov A."/>
            <person name="Andreopoulos B."/>
            <person name="Baker S."/>
            <person name="Barry K."/>
            <person name="Bills G."/>
            <person name="Bluhm B."/>
            <person name="Cannon C."/>
            <person name="Castanera R."/>
            <person name="Culley D."/>
            <person name="Daum C."/>
            <person name="Ezra D."/>
            <person name="Gonzalez J."/>
            <person name="Henrissat B."/>
            <person name="Kuo A."/>
            <person name="Liang C."/>
            <person name="Lipzen A."/>
            <person name="Lutzoni F."/>
            <person name="Magnuson J."/>
            <person name="Mondo S."/>
            <person name="Nolan M."/>
            <person name="Ohm R."/>
            <person name="Pangilinan J."/>
            <person name="Park H.-J."/>
            <person name="Ramirez L."/>
            <person name="Alfaro M."/>
            <person name="Sun H."/>
            <person name="Tritt A."/>
            <person name="Yoshinaga Y."/>
            <person name="Zwiers L.-H."/>
            <person name="Turgeon B."/>
            <person name="Goodwin S."/>
            <person name="Spatafora J."/>
            <person name="Crous P."/>
            <person name="Grigoriev I."/>
        </authorList>
    </citation>
    <scope>NUCLEOTIDE SEQUENCE</scope>
    <source>
        <strain evidence="2">CBS 113389</strain>
    </source>
</reference>
<evidence type="ECO:0000256" key="1">
    <source>
        <dbReference type="SAM" id="MobiDB-lite"/>
    </source>
</evidence>
<dbReference type="Proteomes" id="UP000799767">
    <property type="component" value="Unassembled WGS sequence"/>
</dbReference>
<proteinExistence type="predicted"/>
<dbReference type="GeneID" id="54476201"/>
<dbReference type="RefSeq" id="XP_033586623.1">
    <property type="nucleotide sequence ID" value="XM_033735199.1"/>
</dbReference>
<name>A0A6A6PKM9_9PEZI</name>
<accession>A0A6A6PKM9</accession>
<feature type="compositionally biased region" description="Polar residues" evidence="1">
    <location>
        <begin position="1"/>
        <end position="30"/>
    </location>
</feature>
<feature type="region of interest" description="Disordered" evidence="1">
    <location>
        <begin position="112"/>
        <end position="138"/>
    </location>
</feature>
<protein>
    <submittedName>
        <fullName evidence="2">Uncharacterized protein</fullName>
    </submittedName>
</protein>
<dbReference type="EMBL" id="MU001640">
    <property type="protein sequence ID" value="KAF2480053.1"/>
    <property type="molecule type" value="Genomic_DNA"/>
</dbReference>
<evidence type="ECO:0000313" key="2">
    <source>
        <dbReference type="EMBL" id="KAF2480053.1"/>
    </source>
</evidence>